<organism evidence="8 9">
    <name type="scientific">Didymella glomerata</name>
    <dbReference type="NCBI Taxonomy" id="749621"/>
    <lineage>
        <taxon>Eukaryota</taxon>
        <taxon>Fungi</taxon>
        <taxon>Dikarya</taxon>
        <taxon>Ascomycota</taxon>
        <taxon>Pezizomycotina</taxon>
        <taxon>Dothideomycetes</taxon>
        <taxon>Pleosporomycetidae</taxon>
        <taxon>Pleosporales</taxon>
        <taxon>Pleosporineae</taxon>
        <taxon>Didymellaceae</taxon>
        <taxon>Didymella</taxon>
    </lineage>
</organism>
<feature type="transmembrane region" description="Helical" evidence="6">
    <location>
        <begin position="438"/>
        <end position="456"/>
    </location>
</feature>
<evidence type="ECO:0000256" key="5">
    <source>
        <dbReference type="SAM" id="MobiDB-lite"/>
    </source>
</evidence>
<evidence type="ECO:0000313" key="9">
    <source>
        <dbReference type="Proteomes" id="UP001140562"/>
    </source>
</evidence>
<dbReference type="SUPFAM" id="SSF103473">
    <property type="entry name" value="MFS general substrate transporter"/>
    <property type="match status" value="1"/>
</dbReference>
<evidence type="ECO:0000256" key="3">
    <source>
        <dbReference type="ARBA" id="ARBA00022989"/>
    </source>
</evidence>
<feature type="domain" description="Major facilitator superfamily (MFS) profile" evidence="7">
    <location>
        <begin position="373"/>
        <end position="817"/>
    </location>
</feature>
<dbReference type="InterPro" id="IPR011701">
    <property type="entry name" value="MFS"/>
</dbReference>
<dbReference type="PROSITE" id="PS50850">
    <property type="entry name" value="MFS"/>
    <property type="match status" value="1"/>
</dbReference>
<feature type="transmembrane region" description="Helical" evidence="6">
    <location>
        <begin position="744"/>
        <end position="765"/>
    </location>
</feature>
<reference evidence="8" key="1">
    <citation type="submission" date="2022-10" db="EMBL/GenBank/DDBJ databases">
        <title>Tapping the CABI collections for fungal endophytes: first genome assemblies for Collariella, Neodidymelliopsis, Ascochyta clinopodiicola, Didymella pomorum, Didymosphaeria variabile, Neocosmospora piperis and Neocucurbitaria cava.</title>
        <authorList>
            <person name="Hill R."/>
        </authorList>
    </citation>
    <scope>NUCLEOTIDE SEQUENCE</scope>
    <source>
        <strain evidence="8">IMI 360193</strain>
    </source>
</reference>
<dbReference type="InterPro" id="IPR036259">
    <property type="entry name" value="MFS_trans_sf"/>
</dbReference>
<feature type="transmembrane region" description="Helical" evidence="6">
    <location>
        <begin position="777"/>
        <end position="797"/>
    </location>
</feature>
<feature type="region of interest" description="Disordered" evidence="5">
    <location>
        <begin position="327"/>
        <end position="348"/>
    </location>
</feature>
<proteinExistence type="predicted"/>
<evidence type="ECO:0000259" key="7">
    <source>
        <dbReference type="PROSITE" id="PS50850"/>
    </source>
</evidence>
<comment type="subcellular location">
    <subcellularLocation>
        <location evidence="1">Membrane</location>
        <topology evidence="1">Multi-pass membrane protein</topology>
    </subcellularLocation>
</comment>
<feature type="transmembrane region" description="Helical" evidence="6">
    <location>
        <begin position="532"/>
        <end position="549"/>
    </location>
</feature>
<keyword evidence="2 6" id="KW-0812">Transmembrane</keyword>
<evidence type="ECO:0000256" key="1">
    <source>
        <dbReference type="ARBA" id="ARBA00004141"/>
    </source>
</evidence>
<dbReference type="PANTHER" id="PTHR23502">
    <property type="entry name" value="MAJOR FACILITATOR SUPERFAMILY"/>
    <property type="match status" value="1"/>
</dbReference>
<evidence type="ECO:0000256" key="2">
    <source>
        <dbReference type="ARBA" id="ARBA00022692"/>
    </source>
</evidence>
<accession>A0A9W8WS06</accession>
<dbReference type="Gene3D" id="3.40.50.720">
    <property type="entry name" value="NAD(P)-binding Rossmann-like Domain"/>
    <property type="match status" value="1"/>
</dbReference>
<dbReference type="SUPFAM" id="SSF51735">
    <property type="entry name" value="NAD(P)-binding Rossmann-fold domains"/>
    <property type="match status" value="1"/>
</dbReference>
<feature type="transmembrane region" description="Helical" evidence="6">
    <location>
        <begin position="684"/>
        <end position="703"/>
    </location>
</feature>
<dbReference type="Proteomes" id="UP001140562">
    <property type="component" value="Unassembled WGS sequence"/>
</dbReference>
<feature type="transmembrane region" description="Helical" evidence="6">
    <location>
        <begin position="709"/>
        <end position="732"/>
    </location>
</feature>
<dbReference type="Pfam" id="PF07690">
    <property type="entry name" value="MFS_1"/>
    <property type="match status" value="1"/>
</dbReference>
<feature type="transmembrane region" description="Helical" evidence="6">
    <location>
        <begin position="604"/>
        <end position="625"/>
    </location>
</feature>
<dbReference type="OrthoDB" id="3936150at2759"/>
<name>A0A9W8WS06_9PLEO</name>
<dbReference type="Gene3D" id="1.20.1250.20">
    <property type="entry name" value="MFS general substrate transporter like domains"/>
    <property type="match status" value="1"/>
</dbReference>
<gene>
    <name evidence="8" type="ORF">N0V87_009245</name>
</gene>
<dbReference type="PANTHER" id="PTHR23502:SF188">
    <property type="entry name" value="MAJOR FACILITATOR SUPERFAMILY (MFS) PROFILE DOMAIN-CONTAINING PROTEIN"/>
    <property type="match status" value="1"/>
</dbReference>
<dbReference type="AlphaFoldDB" id="A0A9W8WS06"/>
<protein>
    <recommendedName>
        <fullName evidence="7">Major facilitator superfamily (MFS) profile domain-containing protein</fullName>
    </recommendedName>
</protein>
<dbReference type="InterPro" id="IPR020846">
    <property type="entry name" value="MFS_dom"/>
</dbReference>
<keyword evidence="9" id="KW-1185">Reference proteome</keyword>
<dbReference type="Pfam" id="PF05368">
    <property type="entry name" value="NmrA"/>
    <property type="match status" value="1"/>
</dbReference>
<evidence type="ECO:0000256" key="4">
    <source>
        <dbReference type="ARBA" id="ARBA00023136"/>
    </source>
</evidence>
<evidence type="ECO:0000256" key="6">
    <source>
        <dbReference type="SAM" id="Phobius"/>
    </source>
</evidence>
<evidence type="ECO:0000313" key="8">
    <source>
        <dbReference type="EMBL" id="KAJ4331348.1"/>
    </source>
</evidence>
<comment type="caution">
    <text evidence="8">The sequence shown here is derived from an EMBL/GenBank/DDBJ whole genome shotgun (WGS) entry which is preliminary data.</text>
</comment>
<dbReference type="InterPro" id="IPR036291">
    <property type="entry name" value="NAD(P)-bd_dom_sf"/>
</dbReference>
<keyword evidence="3 6" id="KW-1133">Transmembrane helix</keyword>
<sequence>MSSHADNYGLPSAFSTIALFGASGQIGDRILNALVSNKRKNFEIIAFVPPGSESQVSKSVTVKTFDLKKATREQLAQDLRGVDAVVSALNGPALEAQTTIQDAAADAGVQRFYPSEYGFHQIYRKPNDPMGYIHPAWNLKALANERAVIHPAVRSGKMSFTMIGCGDFYNQDREKVWCPWTQSPSSVDKYTIHVIGDPDAEADYTHLDDFADFLVATLLEPAKSHNQFLNVVSDTISHSEIAKLLELYTGKEVEIDVLGEEKMHEIWDDPGKAPKEHTESAFPVDFWYLVKGTQGKGEFVRPRSQIHNDLFQGLTYTPFEGYFKNDSEQRDTEQTQNIQEEKQTDDGKTIVELEGDDDPIDPHNWPLLKRARAMIILSMLVFTQAWAGACDSLDNGKASAQYHVSPVAEDAATAMYLFGIGSGCLFVGPLSQTLGRNPVYLGGTLIYLFFILGTAVSKNYASQVVCRYLAGLASSAALGINGASVGDMFRPVERALWFPVIAWVNVVPPVLAPVVGGWVAQHDYLNWHWIDWITLFISAFAFVIAFFFLPETYLPMLLSYKATHLRRVSGSSKYVTEHEQSSNFFTKMKQVLPLSLKFSTTEPAVLSLGGFLVLLYIILFTFLSGFEYIFKRNYDLNDFEEGACFVSIALGATAFSLASPGLYSWTRRHVGYDNRATVTPEFRLWPAMVASPLLPISLFWLGWTDYRWISIYSGLGACFCFGIVLNAMYVSSYEYIIDSYGEKASIALASVTMMRYLIAGGMVMAARPMFSNIGPHWTITLLGCIAVVLTPAPFVLYKYGPKLRKKSAFAIEDVNIE</sequence>
<feature type="transmembrane region" description="Helical" evidence="6">
    <location>
        <begin position="496"/>
        <end position="520"/>
    </location>
</feature>
<dbReference type="Gene3D" id="3.90.25.10">
    <property type="entry name" value="UDP-galactose 4-epimerase, domain 1"/>
    <property type="match status" value="1"/>
</dbReference>
<dbReference type="GO" id="GO:0022857">
    <property type="term" value="F:transmembrane transporter activity"/>
    <property type="evidence" value="ECO:0007669"/>
    <property type="project" value="InterPro"/>
</dbReference>
<keyword evidence="4 6" id="KW-0472">Membrane</keyword>
<dbReference type="EMBL" id="JAPEUV010000153">
    <property type="protein sequence ID" value="KAJ4331348.1"/>
    <property type="molecule type" value="Genomic_DNA"/>
</dbReference>
<dbReference type="GO" id="GO:0005886">
    <property type="term" value="C:plasma membrane"/>
    <property type="evidence" value="ECO:0007669"/>
    <property type="project" value="TreeGrafter"/>
</dbReference>
<feature type="transmembrane region" description="Helical" evidence="6">
    <location>
        <begin position="468"/>
        <end position="489"/>
    </location>
</feature>
<dbReference type="InterPro" id="IPR008030">
    <property type="entry name" value="NmrA-like"/>
</dbReference>